<evidence type="ECO:0000313" key="1">
    <source>
        <dbReference type="EMBL" id="SFJ30668.1"/>
    </source>
</evidence>
<dbReference type="PROSITE" id="PS51257">
    <property type="entry name" value="PROKAR_LIPOPROTEIN"/>
    <property type="match status" value="1"/>
</dbReference>
<keyword evidence="2" id="KW-1185">Reference proteome</keyword>
<name>A0A1I3Q9S9_9FLAO</name>
<dbReference type="Gene3D" id="3.90.930.1">
    <property type="match status" value="1"/>
</dbReference>
<evidence type="ECO:0008006" key="3">
    <source>
        <dbReference type="Google" id="ProtNLM"/>
    </source>
</evidence>
<organism evidence="1 2">
    <name type="scientific">Myroides guanonis</name>
    <dbReference type="NCBI Taxonomy" id="1150112"/>
    <lineage>
        <taxon>Bacteria</taxon>
        <taxon>Pseudomonadati</taxon>
        <taxon>Bacteroidota</taxon>
        <taxon>Flavobacteriia</taxon>
        <taxon>Flavobacteriales</taxon>
        <taxon>Flavobacteriaceae</taxon>
        <taxon>Myroides</taxon>
    </lineage>
</organism>
<gene>
    <name evidence="1" type="ORF">SAMN04487893_105125</name>
</gene>
<dbReference type="EMBL" id="FORU01000005">
    <property type="protein sequence ID" value="SFJ30668.1"/>
    <property type="molecule type" value="Genomic_DNA"/>
</dbReference>
<dbReference type="RefSeq" id="WP_090678605.1">
    <property type="nucleotide sequence ID" value="NZ_FORU01000005.1"/>
</dbReference>
<dbReference type="Proteomes" id="UP000243887">
    <property type="component" value="Unassembled WGS sequence"/>
</dbReference>
<proteinExistence type="predicted"/>
<protein>
    <recommendedName>
        <fullName evidence="3">MORN repeat variant</fullName>
    </recommendedName>
</protein>
<dbReference type="OrthoDB" id="9785122at2"/>
<accession>A0A1I3Q9S9</accession>
<evidence type="ECO:0000313" key="2">
    <source>
        <dbReference type="Proteomes" id="UP000243887"/>
    </source>
</evidence>
<dbReference type="AlphaFoldDB" id="A0A1I3Q9S9"/>
<sequence>MFVLTKKANQGNLYFIIGILFLLFSSCNDSRIEQKFFQNGKLEDEIFYENDIITKRKIYFDSGNLRNALYYLEDNTVVDTLFDYYDTGEKYGDFARKYTKSNDTIELKSGKYRRYDLKGNVMIDGLSYNGERIGWWKYYNEGVLEEMKYFYQKGDSKNKYNQYMKFDSVGNIIESKSEYFEITLPDTLYVGKSAGTLKLKKRLKECSDTNICIGYDLKPDYSNILECKVDTFYSKDNDGFFGVTFETSGKYTIRGFVYEVNMELKNENKTLLLEEDERPFEKEFYVVDRPDSISKERVMRYDIKRVKK</sequence>
<reference evidence="2" key="1">
    <citation type="submission" date="2016-10" db="EMBL/GenBank/DDBJ databases">
        <authorList>
            <person name="Varghese N."/>
            <person name="Submissions S."/>
        </authorList>
    </citation>
    <scope>NUCLEOTIDE SEQUENCE [LARGE SCALE GENOMIC DNA]</scope>
    <source>
        <strain evidence="2">DSM 26542</strain>
    </source>
</reference>